<gene>
    <name evidence="3" type="ORF">M9458_020264</name>
</gene>
<feature type="region of interest" description="Disordered" evidence="1">
    <location>
        <begin position="31"/>
        <end position="51"/>
    </location>
</feature>
<name>A0ABD0QE87_CIRMR</name>
<organism evidence="3 4">
    <name type="scientific">Cirrhinus mrigala</name>
    <name type="common">Mrigala</name>
    <dbReference type="NCBI Taxonomy" id="683832"/>
    <lineage>
        <taxon>Eukaryota</taxon>
        <taxon>Metazoa</taxon>
        <taxon>Chordata</taxon>
        <taxon>Craniata</taxon>
        <taxon>Vertebrata</taxon>
        <taxon>Euteleostomi</taxon>
        <taxon>Actinopterygii</taxon>
        <taxon>Neopterygii</taxon>
        <taxon>Teleostei</taxon>
        <taxon>Ostariophysi</taxon>
        <taxon>Cypriniformes</taxon>
        <taxon>Cyprinidae</taxon>
        <taxon>Labeoninae</taxon>
        <taxon>Labeonini</taxon>
        <taxon>Cirrhinus</taxon>
    </lineage>
</organism>
<feature type="signal peptide" evidence="2">
    <location>
        <begin position="1"/>
        <end position="29"/>
    </location>
</feature>
<evidence type="ECO:0000313" key="3">
    <source>
        <dbReference type="EMBL" id="KAL0184568.1"/>
    </source>
</evidence>
<sequence length="51" mass="5629">MQLLVPVGSGSHLPLWMLICMLSFPQNMATWGSANKPTESSDGTCQQHNQR</sequence>
<evidence type="ECO:0000256" key="1">
    <source>
        <dbReference type="SAM" id="MobiDB-lite"/>
    </source>
</evidence>
<keyword evidence="4" id="KW-1185">Reference proteome</keyword>
<comment type="caution">
    <text evidence="3">The sequence shown here is derived from an EMBL/GenBank/DDBJ whole genome shotgun (WGS) entry which is preliminary data.</text>
</comment>
<dbReference type="AlphaFoldDB" id="A0ABD0QE87"/>
<dbReference type="Proteomes" id="UP001529510">
    <property type="component" value="Unassembled WGS sequence"/>
</dbReference>
<feature type="chain" id="PRO_5044808829" evidence="2">
    <location>
        <begin position="30"/>
        <end position="51"/>
    </location>
</feature>
<reference evidence="3 4" key="1">
    <citation type="submission" date="2024-05" db="EMBL/GenBank/DDBJ databases">
        <title>Genome sequencing and assembly of Indian major carp, Cirrhinus mrigala (Hamilton, 1822).</title>
        <authorList>
            <person name="Mohindra V."/>
            <person name="Chowdhury L.M."/>
            <person name="Lal K."/>
            <person name="Jena J.K."/>
        </authorList>
    </citation>
    <scope>NUCLEOTIDE SEQUENCE [LARGE SCALE GENOMIC DNA]</scope>
    <source>
        <strain evidence="3">CM1030</strain>
        <tissue evidence="3">Blood</tissue>
    </source>
</reference>
<accession>A0ABD0QE87</accession>
<dbReference type="EMBL" id="JAMKFB020000009">
    <property type="protein sequence ID" value="KAL0184568.1"/>
    <property type="molecule type" value="Genomic_DNA"/>
</dbReference>
<feature type="non-terminal residue" evidence="3">
    <location>
        <position position="51"/>
    </location>
</feature>
<proteinExistence type="predicted"/>
<keyword evidence="2" id="KW-0732">Signal</keyword>
<evidence type="ECO:0000313" key="4">
    <source>
        <dbReference type="Proteomes" id="UP001529510"/>
    </source>
</evidence>
<protein>
    <submittedName>
        <fullName evidence="3">Uncharacterized protein</fullName>
    </submittedName>
</protein>
<evidence type="ECO:0000256" key="2">
    <source>
        <dbReference type="SAM" id="SignalP"/>
    </source>
</evidence>